<evidence type="ECO:0000259" key="3">
    <source>
        <dbReference type="PROSITE" id="PS51304"/>
    </source>
</evidence>
<dbReference type="SUPFAM" id="SSF49899">
    <property type="entry name" value="Concanavalin A-like lectins/glucanases"/>
    <property type="match status" value="1"/>
</dbReference>
<gene>
    <name evidence="5" type="primary">LOC110205618</name>
</gene>
<dbReference type="InterPro" id="IPR001079">
    <property type="entry name" value="Galectin_CRD"/>
</dbReference>
<dbReference type="PROSITE" id="PS51304">
    <property type="entry name" value="GALECTIN"/>
    <property type="match status" value="1"/>
</dbReference>
<dbReference type="Proteomes" id="UP000515140">
    <property type="component" value="Unplaced"/>
</dbReference>
<dbReference type="PANTHER" id="PTHR11346">
    <property type="entry name" value="GALECTIN"/>
    <property type="match status" value="1"/>
</dbReference>
<keyword evidence="1 2" id="KW-0430">Lectin</keyword>
<evidence type="ECO:0000256" key="2">
    <source>
        <dbReference type="RuleBase" id="RU102079"/>
    </source>
</evidence>
<dbReference type="SMART" id="SM00276">
    <property type="entry name" value="GLECT"/>
    <property type="match status" value="1"/>
</dbReference>
<dbReference type="FunFam" id="2.60.120.200:FF:000021">
    <property type="entry name" value="Galectin"/>
    <property type="match status" value="1"/>
</dbReference>
<dbReference type="InParanoid" id="A0A6P5JYS3"/>
<dbReference type="CDD" id="cd00070">
    <property type="entry name" value="GLECT"/>
    <property type="match status" value="1"/>
</dbReference>
<accession>A0A6P5JYS3</accession>
<dbReference type="GO" id="GO:0030395">
    <property type="term" value="F:lactose binding"/>
    <property type="evidence" value="ECO:0007669"/>
    <property type="project" value="TreeGrafter"/>
</dbReference>
<proteinExistence type="predicted"/>
<sequence>MARGSFLFSFSNIFYPDLSSSGKGEPFHASSPLQIVFDKLQMFAHDMNLKPGAFLRIVGDILPDARHFAIDLGDTYDNLALHFNPRFNYRNCHNVVIYNTLYNEYFGKEIRDSYFPFQKGTRMEICIQLQETFFVVKLPDGYQFSFPNRTKITTIDYVGIHGDLTIRAIAFE</sequence>
<evidence type="ECO:0000313" key="4">
    <source>
        <dbReference type="Proteomes" id="UP000515140"/>
    </source>
</evidence>
<reference evidence="5" key="1">
    <citation type="submission" date="2025-08" db="UniProtKB">
        <authorList>
            <consortium name="RefSeq"/>
        </authorList>
    </citation>
    <scope>IDENTIFICATION</scope>
    <source>
        <tissue evidence="5">Spleen</tissue>
    </source>
</reference>
<dbReference type="AlphaFoldDB" id="A0A6P5JYS3"/>
<dbReference type="InterPro" id="IPR013320">
    <property type="entry name" value="ConA-like_dom_sf"/>
</dbReference>
<dbReference type="PANTHER" id="PTHR11346:SF97">
    <property type="entry name" value="GALECTIN-1"/>
    <property type="match status" value="1"/>
</dbReference>
<dbReference type="GO" id="GO:0043236">
    <property type="term" value="F:laminin binding"/>
    <property type="evidence" value="ECO:0007669"/>
    <property type="project" value="TreeGrafter"/>
</dbReference>
<name>A0A6P5JYS3_PHACI</name>
<dbReference type="KEGG" id="pcw:110205618"/>
<keyword evidence="4" id="KW-1185">Reference proteome</keyword>
<protein>
    <recommendedName>
        <fullName evidence="2">Galectin</fullName>
    </recommendedName>
</protein>
<dbReference type="SMART" id="SM00908">
    <property type="entry name" value="Gal-bind_lectin"/>
    <property type="match status" value="1"/>
</dbReference>
<dbReference type="Pfam" id="PF00337">
    <property type="entry name" value="Gal-bind_lectin"/>
    <property type="match status" value="1"/>
</dbReference>
<dbReference type="Gene3D" id="2.60.120.200">
    <property type="match status" value="1"/>
</dbReference>
<organism evidence="4 5">
    <name type="scientific">Phascolarctos cinereus</name>
    <name type="common">Koala</name>
    <dbReference type="NCBI Taxonomy" id="38626"/>
    <lineage>
        <taxon>Eukaryota</taxon>
        <taxon>Metazoa</taxon>
        <taxon>Chordata</taxon>
        <taxon>Craniata</taxon>
        <taxon>Vertebrata</taxon>
        <taxon>Euteleostomi</taxon>
        <taxon>Mammalia</taxon>
        <taxon>Metatheria</taxon>
        <taxon>Diprotodontia</taxon>
        <taxon>Phascolarctidae</taxon>
        <taxon>Phascolarctos</taxon>
    </lineage>
</organism>
<evidence type="ECO:0000313" key="5">
    <source>
        <dbReference type="RefSeq" id="XP_020837964.1"/>
    </source>
</evidence>
<dbReference type="RefSeq" id="XP_020837964.1">
    <property type="nucleotide sequence ID" value="XM_020982305.1"/>
</dbReference>
<dbReference type="GeneID" id="110205618"/>
<evidence type="ECO:0000256" key="1">
    <source>
        <dbReference type="ARBA" id="ARBA00022734"/>
    </source>
</evidence>
<dbReference type="GO" id="GO:0005615">
    <property type="term" value="C:extracellular space"/>
    <property type="evidence" value="ECO:0007669"/>
    <property type="project" value="TreeGrafter"/>
</dbReference>
<feature type="domain" description="Galectin" evidence="3">
    <location>
        <begin position="41"/>
        <end position="172"/>
    </location>
</feature>
<dbReference type="InterPro" id="IPR044156">
    <property type="entry name" value="Galectin-like"/>
</dbReference>